<keyword evidence="3" id="KW-1185">Reference proteome</keyword>
<gene>
    <name evidence="2" type="ORF">KIL84_004317</name>
</gene>
<proteinExistence type="predicted"/>
<protein>
    <submittedName>
        <fullName evidence="2">Uncharacterized protein</fullName>
    </submittedName>
</protein>
<accession>A0A9D3XPH2</accession>
<feature type="region of interest" description="Disordered" evidence="1">
    <location>
        <begin position="52"/>
        <end position="104"/>
    </location>
</feature>
<dbReference type="AlphaFoldDB" id="A0A9D3XPH2"/>
<sequence length="104" mass="11417">MLLINPQPGSKRPLPAPSQYASLGTRLTGKYPVLREGDKLQELGRGWTLLTADKDRKGGKDRARDREGGSLAVRPRVKLAKSPTKHSGSKENPTQHQIKDRGPP</sequence>
<dbReference type="Proteomes" id="UP000827986">
    <property type="component" value="Unassembled WGS sequence"/>
</dbReference>
<evidence type="ECO:0000313" key="3">
    <source>
        <dbReference type="Proteomes" id="UP000827986"/>
    </source>
</evidence>
<feature type="region of interest" description="Disordered" evidence="1">
    <location>
        <begin position="1"/>
        <end position="21"/>
    </location>
</feature>
<reference evidence="2" key="1">
    <citation type="submission" date="2021-09" db="EMBL/GenBank/DDBJ databases">
        <title>The genome of Mauremys mutica provides insights into the evolution of semi-aquatic lifestyle.</title>
        <authorList>
            <person name="Gong S."/>
            <person name="Gao Y."/>
        </authorList>
    </citation>
    <scope>NUCLEOTIDE SEQUENCE</scope>
    <source>
        <strain evidence="2">MM-2020</strain>
        <tissue evidence="2">Muscle</tissue>
    </source>
</reference>
<feature type="compositionally biased region" description="Basic and acidic residues" evidence="1">
    <location>
        <begin position="52"/>
        <end position="68"/>
    </location>
</feature>
<organism evidence="2 3">
    <name type="scientific">Mauremys mutica</name>
    <name type="common">yellowpond turtle</name>
    <dbReference type="NCBI Taxonomy" id="74926"/>
    <lineage>
        <taxon>Eukaryota</taxon>
        <taxon>Metazoa</taxon>
        <taxon>Chordata</taxon>
        <taxon>Craniata</taxon>
        <taxon>Vertebrata</taxon>
        <taxon>Euteleostomi</taxon>
        <taxon>Archelosauria</taxon>
        <taxon>Testudinata</taxon>
        <taxon>Testudines</taxon>
        <taxon>Cryptodira</taxon>
        <taxon>Durocryptodira</taxon>
        <taxon>Testudinoidea</taxon>
        <taxon>Geoemydidae</taxon>
        <taxon>Geoemydinae</taxon>
        <taxon>Mauremys</taxon>
    </lineage>
</organism>
<evidence type="ECO:0000313" key="2">
    <source>
        <dbReference type="EMBL" id="KAH1182825.1"/>
    </source>
</evidence>
<evidence type="ECO:0000256" key="1">
    <source>
        <dbReference type="SAM" id="MobiDB-lite"/>
    </source>
</evidence>
<dbReference type="EMBL" id="JAHDVG010000466">
    <property type="protein sequence ID" value="KAH1182825.1"/>
    <property type="molecule type" value="Genomic_DNA"/>
</dbReference>
<comment type="caution">
    <text evidence="2">The sequence shown here is derived from an EMBL/GenBank/DDBJ whole genome shotgun (WGS) entry which is preliminary data.</text>
</comment>
<name>A0A9D3XPH2_9SAUR</name>